<evidence type="ECO:0000313" key="1">
    <source>
        <dbReference type="EMBL" id="JAE19309.1"/>
    </source>
</evidence>
<protein>
    <submittedName>
        <fullName evidence="1">Uncharacterized protein</fullName>
    </submittedName>
</protein>
<dbReference type="EMBL" id="GBRH01178587">
    <property type="protein sequence ID" value="JAE19309.1"/>
    <property type="molecule type" value="Transcribed_RNA"/>
</dbReference>
<organism evidence="1">
    <name type="scientific">Arundo donax</name>
    <name type="common">Giant reed</name>
    <name type="synonym">Donax arundinaceus</name>
    <dbReference type="NCBI Taxonomy" id="35708"/>
    <lineage>
        <taxon>Eukaryota</taxon>
        <taxon>Viridiplantae</taxon>
        <taxon>Streptophyta</taxon>
        <taxon>Embryophyta</taxon>
        <taxon>Tracheophyta</taxon>
        <taxon>Spermatophyta</taxon>
        <taxon>Magnoliopsida</taxon>
        <taxon>Liliopsida</taxon>
        <taxon>Poales</taxon>
        <taxon>Poaceae</taxon>
        <taxon>PACMAD clade</taxon>
        <taxon>Arundinoideae</taxon>
        <taxon>Arundineae</taxon>
        <taxon>Arundo</taxon>
    </lineage>
</organism>
<reference evidence="1" key="1">
    <citation type="submission" date="2014-09" db="EMBL/GenBank/DDBJ databases">
        <authorList>
            <person name="Magalhaes I.L.F."/>
            <person name="Oliveira U."/>
            <person name="Santos F.R."/>
            <person name="Vidigal T.H.D.A."/>
            <person name="Brescovit A.D."/>
            <person name="Santos A.J."/>
        </authorList>
    </citation>
    <scope>NUCLEOTIDE SEQUENCE</scope>
    <source>
        <tissue evidence="1">Shoot tissue taken approximately 20 cm above the soil surface</tissue>
    </source>
</reference>
<accession>A0A0A9G771</accession>
<sequence>MVEVRKAKGDTLEFHKVTTICAKIMPMKETCVFMDYDPEAGSLVGEVD</sequence>
<name>A0A0A9G771_ARUDO</name>
<proteinExistence type="predicted"/>
<reference evidence="1" key="2">
    <citation type="journal article" date="2015" name="Data Brief">
        <title>Shoot transcriptome of the giant reed, Arundo donax.</title>
        <authorList>
            <person name="Barrero R.A."/>
            <person name="Guerrero F.D."/>
            <person name="Moolhuijzen P."/>
            <person name="Goolsby J.A."/>
            <person name="Tidwell J."/>
            <person name="Bellgard S.E."/>
            <person name="Bellgard M.I."/>
        </authorList>
    </citation>
    <scope>NUCLEOTIDE SEQUENCE</scope>
    <source>
        <tissue evidence="1">Shoot tissue taken approximately 20 cm above the soil surface</tissue>
    </source>
</reference>
<dbReference type="AlphaFoldDB" id="A0A0A9G771"/>